<dbReference type="OrthoDB" id="1798at2759"/>
<dbReference type="InterPro" id="IPR002696">
    <property type="entry name" value="Membr_insert_effic_factor_YidD"/>
</dbReference>
<dbReference type="NCBIfam" id="TIGR00278">
    <property type="entry name" value="membrane protein insertion efficiency factor YidD"/>
    <property type="match status" value="1"/>
</dbReference>
<protein>
    <recommendedName>
        <fullName evidence="4">Membrane protein insertion efficiency factor</fullName>
    </recommendedName>
</protein>
<sequence length="225" mass="25491">MAPIQRPYKKSIQCCSECRRTLFHSLVKPVKSRKQLDKKYDCSVKQRLSNAIQSELFATNEVEPANTHHTQSPEQTASNTEQCSSADREFPGHQSQNPTSSAHYEPLENKQSSLPVRIALGMLQFYKLGISPMMPSSCRYLPTCSEYSMQSYKKFGVWKGTVLTAWRLMRCNPWGGKGFDPPSWPPKGLELVYRKNWELAPQATVVLGSVVFIYLIDGLLKEIGL</sequence>
<evidence type="ECO:0000313" key="3">
    <source>
        <dbReference type="Proteomes" id="UP000232323"/>
    </source>
</evidence>
<feature type="region of interest" description="Disordered" evidence="1">
    <location>
        <begin position="61"/>
        <end position="107"/>
    </location>
</feature>
<dbReference type="Pfam" id="PF01809">
    <property type="entry name" value="YidD"/>
    <property type="match status" value="1"/>
</dbReference>
<dbReference type="EMBL" id="BEGY01000042">
    <property type="protein sequence ID" value="GAX79422.1"/>
    <property type="molecule type" value="Genomic_DNA"/>
</dbReference>
<feature type="compositionally biased region" description="Polar residues" evidence="1">
    <location>
        <begin position="93"/>
        <end position="102"/>
    </location>
</feature>
<dbReference type="Proteomes" id="UP000232323">
    <property type="component" value="Unassembled WGS sequence"/>
</dbReference>
<proteinExistence type="inferred from homology"/>
<organism evidence="2 3">
    <name type="scientific">Chlamydomonas eustigma</name>
    <dbReference type="NCBI Taxonomy" id="1157962"/>
    <lineage>
        <taxon>Eukaryota</taxon>
        <taxon>Viridiplantae</taxon>
        <taxon>Chlorophyta</taxon>
        <taxon>core chlorophytes</taxon>
        <taxon>Chlorophyceae</taxon>
        <taxon>CS clade</taxon>
        <taxon>Chlamydomonadales</taxon>
        <taxon>Chlamydomonadaceae</taxon>
        <taxon>Chlamydomonas</taxon>
    </lineage>
</organism>
<evidence type="ECO:0000313" key="2">
    <source>
        <dbReference type="EMBL" id="GAX79422.1"/>
    </source>
</evidence>
<dbReference type="HAMAP" id="MF_00386">
    <property type="entry name" value="UPF0161_YidD"/>
    <property type="match status" value="1"/>
</dbReference>
<dbReference type="PANTHER" id="PTHR33383:SF1">
    <property type="entry name" value="MEMBRANE PROTEIN INSERTION EFFICIENCY FACTOR-RELATED"/>
    <property type="match status" value="1"/>
</dbReference>
<comment type="caution">
    <text evidence="2">The sequence shown here is derived from an EMBL/GenBank/DDBJ whole genome shotgun (WGS) entry which is preliminary data.</text>
</comment>
<gene>
    <name evidence="2" type="ORF">CEUSTIGMA_g6863.t1</name>
</gene>
<feature type="compositionally biased region" description="Polar residues" evidence="1">
    <location>
        <begin position="67"/>
        <end position="85"/>
    </location>
</feature>
<evidence type="ECO:0008006" key="4">
    <source>
        <dbReference type="Google" id="ProtNLM"/>
    </source>
</evidence>
<dbReference type="PANTHER" id="PTHR33383">
    <property type="entry name" value="MEMBRANE PROTEIN INSERTION EFFICIENCY FACTOR-RELATED"/>
    <property type="match status" value="1"/>
</dbReference>
<accession>A0A250X954</accession>
<dbReference type="SMART" id="SM01234">
    <property type="entry name" value="Haemolytic"/>
    <property type="match status" value="1"/>
</dbReference>
<reference evidence="2 3" key="1">
    <citation type="submission" date="2017-08" db="EMBL/GenBank/DDBJ databases">
        <title>Acidophilic green algal genome provides insights into adaptation to an acidic environment.</title>
        <authorList>
            <person name="Hirooka S."/>
            <person name="Hirose Y."/>
            <person name="Kanesaki Y."/>
            <person name="Higuchi S."/>
            <person name="Fujiwara T."/>
            <person name="Onuma R."/>
            <person name="Era A."/>
            <person name="Ohbayashi R."/>
            <person name="Uzuka A."/>
            <person name="Nozaki H."/>
            <person name="Yoshikawa H."/>
            <person name="Miyagishima S.Y."/>
        </authorList>
    </citation>
    <scope>NUCLEOTIDE SEQUENCE [LARGE SCALE GENOMIC DNA]</scope>
    <source>
        <strain evidence="2 3">NIES-2499</strain>
    </source>
</reference>
<keyword evidence="3" id="KW-1185">Reference proteome</keyword>
<evidence type="ECO:0000256" key="1">
    <source>
        <dbReference type="SAM" id="MobiDB-lite"/>
    </source>
</evidence>
<name>A0A250X954_9CHLO</name>
<dbReference type="STRING" id="1157962.A0A250X954"/>
<dbReference type="AlphaFoldDB" id="A0A250X954"/>